<reference evidence="6" key="1">
    <citation type="thesis" date="2020" institute="ProQuest LLC" country="789 East Eisenhower Parkway, Ann Arbor, MI, USA">
        <title>Comparative Genomics and Chromosome Evolution.</title>
        <authorList>
            <person name="Mudd A.B."/>
        </authorList>
    </citation>
    <scope>NUCLEOTIDE SEQUENCE</scope>
    <source>
        <strain evidence="6">HN-11 Male</strain>
        <tissue evidence="6">Kidney and liver</tissue>
    </source>
</reference>
<evidence type="ECO:0000256" key="3">
    <source>
        <dbReference type="ARBA" id="ARBA00022490"/>
    </source>
</evidence>
<evidence type="ECO:0000313" key="6">
    <source>
        <dbReference type="EMBL" id="KAG9473973.1"/>
    </source>
</evidence>
<evidence type="ECO:0000256" key="1">
    <source>
        <dbReference type="ARBA" id="ARBA00004496"/>
    </source>
</evidence>
<dbReference type="EMBL" id="WNTK01000013">
    <property type="protein sequence ID" value="KAG9473973.1"/>
    <property type="molecule type" value="Genomic_DNA"/>
</dbReference>
<organism evidence="6 7">
    <name type="scientific">Eleutherodactylus coqui</name>
    <name type="common">Puerto Rican coqui</name>
    <dbReference type="NCBI Taxonomy" id="57060"/>
    <lineage>
        <taxon>Eukaryota</taxon>
        <taxon>Metazoa</taxon>
        <taxon>Chordata</taxon>
        <taxon>Craniata</taxon>
        <taxon>Vertebrata</taxon>
        <taxon>Euteleostomi</taxon>
        <taxon>Amphibia</taxon>
        <taxon>Batrachia</taxon>
        <taxon>Anura</taxon>
        <taxon>Neobatrachia</taxon>
        <taxon>Hyloidea</taxon>
        <taxon>Eleutherodactylidae</taxon>
        <taxon>Eleutherodactylinae</taxon>
        <taxon>Eleutherodactylus</taxon>
        <taxon>Eleutherodactylus</taxon>
    </lineage>
</organism>
<dbReference type="GO" id="GO:0005737">
    <property type="term" value="C:cytoplasm"/>
    <property type="evidence" value="ECO:0007669"/>
    <property type="project" value="UniProtKB-SubCell"/>
</dbReference>
<evidence type="ECO:0000256" key="4">
    <source>
        <dbReference type="SAM" id="MobiDB-lite"/>
    </source>
</evidence>
<dbReference type="GO" id="GO:0007165">
    <property type="term" value="P:signal transduction"/>
    <property type="evidence" value="ECO:0007669"/>
    <property type="project" value="TreeGrafter"/>
</dbReference>
<gene>
    <name evidence="6" type="ORF">GDO78_004328</name>
</gene>
<dbReference type="PANTHER" id="PTHR16181">
    <property type="entry name" value="PROTEIN FAM83A-RELATED"/>
    <property type="match status" value="1"/>
</dbReference>
<keyword evidence="3" id="KW-0963">Cytoplasm</keyword>
<name>A0A8J6JXX3_ELECQ</name>
<dbReference type="SUPFAM" id="SSF56024">
    <property type="entry name" value="Phospholipase D/nuclease"/>
    <property type="match status" value="1"/>
</dbReference>
<keyword evidence="7" id="KW-1185">Reference proteome</keyword>
<dbReference type="Gene3D" id="3.30.870.10">
    <property type="entry name" value="Endonuclease Chain A"/>
    <property type="match status" value="1"/>
</dbReference>
<feature type="compositionally biased region" description="Basic and acidic residues" evidence="4">
    <location>
        <begin position="373"/>
        <end position="405"/>
    </location>
</feature>
<sequence length="526" mass="59680">MLNPEVRRGLRTAGQLKSRVDELKNPWRQSSPLVLNYNESARLATDSLVEQGEKAYLQTLSDEKELPFLSSLDIDYICSSTNVNKSKDALEKDGDVNSSGFPDSCPSELTSGTYFPMISDIDAPHLELGWPDIPLLTRSKGTEVQVIFQKYRNNNIKDLIRSLINKAKSVIALVMDVFTDVDLLCDMIDAASKRRVPVYMLLDEKNLIYFTEMFEKLGFNKVQIPNLKVRTVTGDTYCTKSGKKFSGQSLEKFLLIDCEHVIAGSYSFTWLSGHVHSNMATYFKGNIIEEFEREFRALYADSLESDYFSNLENENYNLFGSTPTRNRWPAVRITPQPPVVPERSTQSDSNSSTDSQNSVKTPPFINNQAVTVIREEKPVLSRYRERNSHDEKSKAKVESPKDQRRPSVPHIDQNNLLAIQKQTLSKSTSDLIDSPSVIRAKFEQSNKLLHPQNKMSPRMKSDAAINKVTSYDSTSANKTTFADTKREDASQDFKRMTLGHSKLELITKFNSKIKETKVYSRFQGLP</sequence>
<evidence type="ECO:0000259" key="5">
    <source>
        <dbReference type="Pfam" id="PF07894"/>
    </source>
</evidence>
<protein>
    <recommendedName>
        <fullName evidence="5">Scaffolding anchor of CK1 domain-containing protein</fullName>
    </recommendedName>
</protein>
<feature type="compositionally biased region" description="Low complexity" evidence="4">
    <location>
        <begin position="344"/>
        <end position="358"/>
    </location>
</feature>
<comment type="caution">
    <text evidence="6">The sequence shown here is derived from an EMBL/GenBank/DDBJ whole genome shotgun (WGS) entry which is preliminary data.</text>
</comment>
<comment type="similarity">
    <text evidence="2">Belongs to the FAM83 family.</text>
</comment>
<dbReference type="Pfam" id="PF07894">
    <property type="entry name" value="SACK1"/>
    <property type="match status" value="1"/>
</dbReference>
<dbReference type="GO" id="GO:0019901">
    <property type="term" value="F:protein kinase binding"/>
    <property type="evidence" value="ECO:0007669"/>
    <property type="project" value="TreeGrafter"/>
</dbReference>
<accession>A0A8J6JXX3</accession>
<dbReference type="AlphaFoldDB" id="A0A8J6JXX3"/>
<evidence type="ECO:0000313" key="7">
    <source>
        <dbReference type="Proteomes" id="UP000770717"/>
    </source>
</evidence>
<evidence type="ECO:0000256" key="2">
    <source>
        <dbReference type="ARBA" id="ARBA00006937"/>
    </source>
</evidence>
<dbReference type="PANTHER" id="PTHR16181:SF29">
    <property type="entry name" value="PROTEIN FAM83A-RELATED"/>
    <property type="match status" value="1"/>
</dbReference>
<feature type="domain" description="Scaffolding anchor of CK1" evidence="5">
    <location>
        <begin position="26"/>
        <end position="303"/>
    </location>
</feature>
<feature type="region of interest" description="Disordered" evidence="4">
    <location>
        <begin position="327"/>
        <end position="415"/>
    </location>
</feature>
<dbReference type="FunFam" id="3.30.870.10:FF:000004">
    <property type="entry name" value="protein FAM83H isoform X2"/>
    <property type="match status" value="1"/>
</dbReference>
<comment type="subcellular location">
    <subcellularLocation>
        <location evidence="1">Cytoplasm</location>
    </subcellularLocation>
</comment>
<dbReference type="OrthoDB" id="9944987at2759"/>
<dbReference type="InterPro" id="IPR050944">
    <property type="entry name" value="FAM83"/>
</dbReference>
<dbReference type="Proteomes" id="UP000770717">
    <property type="component" value="Unassembled WGS sequence"/>
</dbReference>
<proteinExistence type="inferred from homology"/>
<dbReference type="InterPro" id="IPR012461">
    <property type="entry name" value="SACK1"/>
</dbReference>